<evidence type="ECO:0000256" key="17">
    <source>
        <dbReference type="RuleBase" id="RU000488"/>
    </source>
</evidence>
<evidence type="ECO:0000256" key="4">
    <source>
        <dbReference type="ARBA" id="ARBA00022449"/>
    </source>
</evidence>
<evidence type="ECO:0000256" key="3">
    <source>
        <dbReference type="ARBA" id="ARBA00022448"/>
    </source>
</evidence>
<dbReference type="GO" id="GO:0006869">
    <property type="term" value="P:lipid transport"/>
    <property type="evidence" value="ECO:0007669"/>
    <property type="project" value="UniProtKB-KW"/>
</dbReference>
<dbReference type="PROSITE" id="PS51257">
    <property type="entry name" value="PROKAR_LIPOPROTEIN"/>
    <property type="match status" value="1"/>
</dbReference>
<keyword evidence="6" id="KW-0677">Repeat</keyword>
<evidence type="ECO:0000256" key="16">
    <source>
        <dbReference type="PROSITE-ProRule" id="PRU00282"/>
    </source>
</evidence>
<feature type="repeat" description="Solcar" evidence="16">
    <location>
        <begin position="15"/>
        <end position="103"/>
    </location>
</feature>
<dbReference type="SUPFAM" id="SSF103506">
    <property type="entry name" value="Mitochondrial carrier"/>
    <property type="match status" value="1"/>
</dbReference>
<dbReference type="OrthoDB" id="448427at2759"/>
<dbReference type="GO" id="GO:0015297">
    <property type="term" value="F:antiporter activity"/>
    <property type="evidence" value="ECO:0007669"/>
    <property type="project" value="UniProtKB-KW"/>
</dbReference>
<feature type="transmembrane region" description="Helical" evidence="18">
    <location>
        <begin position="113"/>
        <end position="132"/>
    </location>
</feature>
<keyword evidence="3 17" id="KW-0813">Transport</keyword>
<comment type="catalytic activity">
    <reaction evidence="10">
        <text>(S)-malate(in) + 2-oxoglutarate(out) = (S)-malate(out) + 2-oxoglutarate(in)</text>
        <dbReference type="Rhea" id="RHEA:71587"/>
        <dbReference type="ChEBI" id="CHEBI:15589"/>
        <dbReference type="ChEBI" id="CHEBI:16810"/>
    </reaction>
</comment>
<sequence>MRNMVIAYEVENKTIPNYMKYVLGGTAGMLGSCIVQPLDLVKTRMQISGASGQKEFSSSFDCIAKVFKSEGLLAFYNGLSAGLLRQATYTTARMGVYQMEIESYRKHFDKAPTVLASMAMGIFAGACGAMVGNPAEVSLIRMMSDNRLPPDQRRNYKNVGDAVVRIIREEGVFTLWRGCMPTVARAMVVNMVQLASYSQFKAAFKKHMDEGLPLHIVASMFSGLLTTIASMPLDMAKTRIQNMKVVDGKAEYKGAIDVILKVVKNEGFLALWKGFTPYLARIGPHTVFSFVFLEQLNKAYYKYVLGSESSGPGL</sequence>
<name>B4MFZ5_DROVI</name>
<dbReference type="InterPro" id="IPR023395">
    <property type="entry name" value="MCP_dom_sf"/>
</dbReference>
<evidence type="ECO:0000256" key="18">
    <source>
        <dbReference type="SAM" id="Phobius"/>
    </source>
</evidence>
<feature type="repeat" description="Solcar" evidence="16">
    <location>
        <begin position="112"/>
        <end position="203"/>
    </location>
</feature>
<dbReference type="PROSITE" id="PS50920">
    <property type="entry name" value="SOLCAR"/>
    <property type="match status" value="3"/>
</dbReference>
<evidence type="ECO:0000256" key="9">
    <source>
        <dbReference type="ARBA" id="ARBA00023136"/>
    </source>
</evidence>
<keyword evidence="9 16" id="KW-0472">Membrane</keyword>
<comment type="catalytic activity">
    <reaction evidence="13">
        <text>maleate(in) + 2-oxoglutarate(out) = maleate(out) + 2-oxoglutarate(in)</text>
        <dbReference type="Rhea" id="RHEA:71599"/>
        <dbReference type="ChEBI" id="CHEBI:16810"/>
        <dbReference type="ChEBI" id="CHEBI:30780"/>
    </reaction>
</comment>
<evidence type="ECO:0000256" key="14">
    <source>
        <dbReference type="ARBA" id="ARBA00052538"/>
    </source>
</evidence>
<evidence type="ECO:0000256" key="11">
    <source>
        <dbReference type="ARBA" id="ARBA00040264"/>
    </source>
</evidence>
<evidence type="ECO:0000256" key="5">
    <source>
        <dbReference type="ARBA" id="ARBA00022692"/>
    </source>
</evidence>
<evidence type="ECO:0000256" key="6">
    <source>
        <dbReference type="ARBA" id="ARBA00022737"/>
    </source>
</evidence>
<dbReference type="STRING" id="7244.B4MFZ5"/>
<comment type="catalytic activity">
    <reaction evidence="12">
        <text>oxaloacetate(in) + 2-oxoglutarate(out) = oxaloacetate(out) + 2-oxoglutarate(in)</text>
        <dbReference type="Rhea" id="RHEA:71603"/>
        <dbReference type="ChEBI" id="CHEBI:16452"/>
        <dbReference type="ChEBI" id="CHEBI:16810"/>
    </reaction>
</comment>
<dbReference type="Pfam" id="PF00153">
    <property type="entry name" value="Mito_carr"/>
    <property type="match status" value="3"/>
</dbReference>
<proteinExistence type="inferred from homology"/>
<evidence type="ECO:0000256" key="13">
    <source>
        <dbReference type="ARBA" id="ARBA00050291"/>
    </source>
</evidence>
<dbReference type="FunFam" id="1.50.40.10:FF:000013">
    <property type="entry name" value="Mitochondrial 2-oxoglutarate/malate carrier protein-like protein"/>
    <property type="match status" value="1"/>
</dbReference>
<keyword evidence="8" id="KW-0445">Lipid transport</keyword>
<dbReference type="InterPro" id="IPR050391">
    <property type="entry name" value="Mito_Metabolite_Transporter"/>
</dbReference>
<dbReference type="InParanoid" id="B4MFZ5"/>
<evidence type="ECO:0000256" key="2">
    <source>
        <dbReference type="ARBA" id="ARBA00006375"/>
    </source>
</evidence>
<evidence type="ECO:0000313" key="20">
    <source>
        <dbReference type="Proteomes" id="UP000008792"/>
    </source>
</evidence>
<evidence type="ECO:0000256" key="15">
    <source>
        <dbReference type="ARBA" id="ARBA00052710"/>
    </source>
</evidence>
<organism evidence="19 20">
    <name type="scientific">Drosophila virilis</name>
    <name type="common">Fruit fly</name>
    <dbReference type="NCBI Taxonomy" id="7244"/>
    <lineage>
        <taxon>Eukaryota</taxon>
        <taxon>Metazoa</taxon>
        <taxon>Ecdysozoa</taxon>
        <taxon>Arthropoda</taxon>
        <taxon>Hexapoda</taxon>
        <taxon>Insecta</taxon>
        <taxon>Pterygota</taxon>
        <taxon>Neoptera</taxon>
        <taxon>Endopterygota</taxon>
        <taxon>Diptera</taxon>
        <taxon>Brachycera</taxon>
        <taxon>Muscomorpha</taxon>
        <taxon>Ephydroidea</taxon>
        <taxon>Drosophilidae</taxon>
        <taxon>Drosophila</taxon>
    </lineage>
</organism>
<keyword evidence="20" id="KW-1185">Reference proteome</keyword>
<dbReference type="HOGENOM" id="CLU_015166_14_1_1"/>
<comment type="similarity">
    <text evidence="2 17">Belongs to the mitochondrial carrier (TC 2.A.29) family.</text>
</comment>
<dbReference type="AlphaFoldDB" id="B4MFZ5"/>
<dbReference type="PANTHER" id="PTHR45618">
    <property type="entry name" value="MITOCHONDRIAL DICARBOXYLATE CARRIER-RELATED"/>
    <property type="match status" value="1"/>
</dbReference>
<keyword evidence="5 16" id="KW-0812">Transmembrane</keyword>
<dbReference type="KEGG" id="dvi:6636608"/>
<dbReference type="Gene3D" id="1.50.40.10">
    <property type="entry name" value="Mitochondrial carrier domain"/>
    <property type="match status" value="1"/>
</dbReference>
<comment type="catalytic activity">
    <reaction evidence="14">
        <text>malonate(in) + 2-oxoglutarate(out) = malonate(out) + 2-oxoglutarate(in)</text>
        <dbReference type="Rhea" id="RHEA:71591"/>
        <dbReference type="ChEBI" id="CHEBI:15792"/>
        <dbReference type="ChEBI" id="CHEBI:16810"/>
    </reaction>
</comment>
<reference evidence="19 20" key="1">
    <citation type="journal article" date="2007" name="Nature">
        <title>Evolution of genes and genomes on the Drosophila phylogeny.</title>
        <authorList>
            <consortium name="Drosophila 12 Genomes Consortium"/>
            <person name="Clark A.G."/>
            <person name="Eisen M.B."/>
            <person name="Smith D.R."/>
            <person name="Bergman C.M."/>
            <person name="Oliver B."/>
            <person name="Markow T.A."/>
            <person name="Kaufman T.C."/>
            <person name="Kellis M."/>
            <person name="Gelbart W."/>
            <person name="Iyer V.N."/>
            <person name="Pollard D.A."/>
            <person name="Sackton T.B."/>
            <person name="Larracuente A.M."/>
            <person name="Singh N.D."/>
            <person name="Abad J.P."/>
            <person name="Abt D.N."/>
            <person name="Adryan B."/>
            <person name="Aguade M."/>
            <person name="Akashi H."/>
            <person name="Anderson W.W."/>
            <person name="Aquadro C.F."/>
            <person name="Ardell D.H."/>
            <person name="Arguello R."/>
            <person name="Artieri C.G."/>
            <person name="Barbash D.A."/>
            <person name="Barker D."/>
            <person name="Barsanti P."/>
            <person name="Batterham P."/>
            <person name="Batzoglou S."/>
            <person name="Begun D."/>
            <person name="Bhutkar A."/>
            <person name="Blanco E."/>
            <person name="Bosak S.A."/>
            <person name="Bradley R.K."/>
            <person name="Brand A.D."/>
            <person name="Brent M.R."/>
            <person name="Brooks A.N."/>
            <person name="Brown R.H."/>
            <person name="Butlin R.K."/>
            <person name="Caggese C."/>
            <person name="Calvi B.R."/>
            <person name="Bernardo de Carvalho A."/>
            <person name="Caspi A."/>
            <person name="Castrezana S."/>
            <person name="Celniker S.E."/>
            <person name="Chang J.L."/>
            <person name="Chapple C."/>
            <person name="Chatterji S."/>
            <person name="Chinwalla A."/>
            <person name="Civetta A."/>
            <person name="Clifton S.W."/>
            <person name="Comeron J.M."/>
            <person name="Costello J.C."/>
            <person name="Coyne J.A."/>
            <person name="Daub J."/>
            <person name="David R.G."/>
            <person name="Delcher A.L."/>
            <person name="Delehaunty K."/>
            <person name="Do C.B."/>
            <person name="Ebling H."/>
            <person name="Edwards K."/>
            <person name="Eickbush T."/>
            <person name="Evans J.D."/>
            <person name="Filipski A."/>
            <person name="Findeiss S."/>
            <person name="Freyhult E."/>
            <person name="Fulton L."/>
            <person name="Fulton R."/>
            <person name="Garcia A.C."/>
            <person name="Gardiner A."/>
            <person name="Garfield D.A."/>
            <person name="Garvin B.E."/>
            <person name="Gibson G."/>
            <person name="Gilbert D."/>
            <person name="Gnerre S."/>
            <person name="Godfrey J."/>
            <person name="Good R."/>
            <person name="Gotea V."/>
            <person name="Gravely B."/>
            <person name="Greenberg A.J."/>
            <person name="Griffiths-Jones S."/>
            <person name="Gross S."/>
            <person name="Guigo R."/>
            <person name="Gustafson E.A."/>
            <person name="Haerty W."/>
            <person name="Hahn M.W."/>
            <person name="Halligan D.L."/>
            <person name="Halpern A.L."/>
            <person name="Halter G.M."/>
            <person name="Han M.V."/>
            <person name="Heger A."/>
            <person name="Hillier L."/>
            <person name="Hinrichs A.S."/>
            <person name="Holmes I."/>
            <person name="Hoskins R.A."/>
            <person name="Hubisz M.J."/>
            <person name="Hultmark D."/>
            <person name="Huntley M.A."/>
            <person name="Jaffe D.B."/>
            <person name="Jagadeeshan S."/>
            <person name="Jeck W.R."/>
            <person name="Johnson J."/>
            <person name="Jones C.D."/>
            <person name="Jordan W.C."/>
            <person name="Karpen G.H."/>
            <person name="Kataoka E."/>
            <person name="Keightley P.D."/>
            <person name="Kheradpour P."/>
            <person name="Kirkness E.F."/>
            <person name="Koerich L.B."/>
            <person name="Kristiansen K."/>
            <person name="Kudrna D."/>
            <person name="Kulathinal R.J."/>
            <person name="Kumar S."/>
            <person name="Kwok R."/>
            <person name="Lander E."/>
            <person name="Langley C.H."/>
            <person name="Lapoint R."/>
            <person name="Lazzaro B.P."/>
            <person name="Lee S.J."/>
            <person name="Levesque L."/>
            <person name="Li R."/>
            <person name="Lin C.F."/>
            <person name="Lin M.F."/>
            <person name="Lindblad-Toh K."/>
            <person name="Llopart A."/>
            <person name="Long M."/>
            <person name="Low L."/>
            <person name="Lozovsky E."/>
            <person name="Lu J."/>
            <person name="Luo M."/>
            <person name="Machado C.A."/>
            <person name="Makalowski W."/>
            <person name="Marzo M."/>
            <person name="Matsuda M."/>
            <person name="Matzkin L."/>
            <person name="McAllister B."/>
            <person name="McBride C.S."/>
            <person name="McKernan B."/>
            <person name="McKernan K."/>
            <person name="Mendez-Lago M."/>
            <person name="Minx P."/>
            <person name="Mollenhauer M.U."/>
            <person name="Montooth K."/>
            <person name="Mount S.M."/>
            <person name="Mu X."/>
            <person name="Myers E."/>
            <person name="Negre B."/>
            <person name="Newfeld S."/>
            <person name="Nielsen R."/>
            <person name="Noor M.A."/>
            <person name="O'Grady P."/>
            <person name="Pachter L."/>
            <person name="Papaceit M."/>
            <person name="Parisi M.J."/>
            <person name="Parisi M."/>
            <person name="Parts L."/>
            <person name="Pedersen J.S."/>
            <person name="Pesole G."/>
            <person name="Phillippy A.M."/>
            <person name="Ponting C.P."/>
            <person name="Pop M."/>
            <person name="Porcelli D."/>
            <person name="Powell J.R."/>
            <person name="Prohaska S."/>
            <person name="Pruitt K."/>
            <person name="Puig M."/>
            <person name="Quesneville H."/>
            <person name="Ram K.R."/>
            <person name="Rand D."/>
            <person name="Rasmussen M.D."/>
            <person name="Reed L.K."/>
            <person name="Reenan R."/>
            <person name="Reily A."/>
            <person name="Remington K.A."/>
            <person name="Rieger T.T."/>
            <person name="Ritchie M.G."/>
            <person name="Robin C."/>
            <person name="Rogers Y.H."/>
            <person name="Rohde C."/>
            <person name="Rozas J."/>
            <person name="Rubenfield M.J."/>
            <person name="Ruiz A."/>
            <person name="Russo S."/>
            <person name="Salzberg S.L."/>
            <person name="Sanchez-Gracia A."/>
            <person name="Saranga D.J."/>
            <person name="Sato H."/>
            <person name="Schaeffer S.W."/>
            <person name="Schatz M.C."/>
            <person name="Schlenke T."/>
            <person name="Schwartz R."/>
            <person name="Segarra C."/>
            <person name="Singh R.S."/>
            <person name="Sirot L."/>
            <person name="Sirota M."/>
            <person name="Sisneros N.B."/>
            <person name="Smith C.D."/>
            <person name="Smith T.F."/>
            <person name="Spieth J."/>
            <person name="Stage D.E."/>
            <person name="Stark A."/>
            <person name="Stephan W."/>
            <person name="Strausberg R.L."/>
            <person name="Strempel S."/>
            <person name="Sturgill D."/>
            <person name="Sutton G."/>
            <person name="Sutton G.G."/>
            <person name="Tao W."/>
            <person name="Teichmann S."/>
            <person name="Tobari Y.N."/>
            <person name="Tomimura Y."/>
            <person name="Tsolas J.M."/>
            <person name="Valente V.L."/>
            <person name="Venter E."/>
            <person name="Venter J.C."/>
            <person name="Vicario S."/>
            <person name="Vieira F.G."/>
            <person name="Vilella A.J."/>
            <person name="Villasante A."/>
            <person name="Walenz B."/>
            <person name="Wang J."/>
            <person name="Wasserman M."/>
            <person name="Watts T."/>
            <person name="Wilson D."/>
            <person name="Wilson R.K."/>
            <person name="Wing R.A."/>
            <person name="Wolfner M.F."/>
            <person name="Wong A."/>
            <person name="Wong G.K."/>
            <person name="Wu C.I."/>
            <person name="Wu G."/>
            <person name="Yamamoto D."/>
            <person name="Yang H.P."/>
            <person name="Yang S.P."/>
            <person name="Yorke J.A."/>
            <person name="Yoshida K."/>
            <person name="Zdobnov E."/>
            <person name="Zhang P."/>
            <person name="Zhang Y."/>
            <person name="Zimin A.V."/>
            <person name="Baldwin J."/>
            <person name="Abdouelleil A."/>
            <person name="Abdulkadir J."/>
            <person name="Abebe A."/>
            <person name="Abera B."/>
            <person name="Abreu J."/>
            <person name="Acer S.C."/>
            <person name="Aftuck L."/>
            <person name="Alexander A."/>
            <person name="An P."/>
            <person name="Anderson E."/>
            <person name="Anderson S."/>
            <person name="Arachi H."/>
            <person name="Azer M."/>
            <person name="Bachantsang P."/>
            <person name="Barry A."/>
            <person name="Bayul T."/>
            <person name="Berlin A."/>
            <person name="Bessette D."/>
            <person name="Bloom T."/>
            <person name="Blye J."/>
            <person name="Boguslavskiy L."/>
            <person name="Bonnet C."/>
            <person name="Boukhgalter B."/>
            <person name="Bourzgui I."/>
            <person name="Brown A."/>
            <person name="Cahill P."/>
            <person name="Channer S."/>
            <person name="Cheshatsang Y."/>
            <person name="Chuda L."/>
            <person name="Citroen M."/>
            <person name="Collymore A."/>
            <person name="Cooke P."/>
            <person name="Costello M."/>
            <person name="D'Aco K."/>
            <person name="Daza R."/>
            <person name="De Haan G."/>
            <person name="DeGray S."/>
            <person name="DeMaso C."/>
            <person name="Dhargay N."/>
            <person name="Dooley K."/>
            <person name="Dooley E."/>
            <person name="Doricent M."/>
            <person name="Dorje P."/>
            <person name="Dorjee K."/>
            <person name="Dupes A."/>
            <person name="Elong R."/>
            <person name="Falk J."/>
            <person name="Farina A."/>
            <person name="Faro S."/>
            <person name="Ferguson D."/>
            <person name="Fisher S."/>
            <person name="Foley C.D."/>
            <person name="Franke A."/>
            <person name="Friedrich D."/>
            <person name="Gadbois L."/>
            <person name="Gearin G."/>
            <person name="Gearin C.R."/>
            <person name="Giannoukos G."/>
            <person name="Goode T."/>
            <person name="Graham J."/>
            <person name="Grandbois E."/>
            <person name="Grewal S."/>
            <person name="Gyaltsen K."/>
            <person name="Hafez N."/>
            <person name="Hagos B."/>
            <person name="Hall J."/>
            <person name="Henson C."/>
            <person name="Hollinger A."/>
            <person name="Honan T."/>
            <person name="Huard M.D."/>
            <person name="Hughes L."/>
            <person name="Hurhula B."/>
            <person name="Husby M.E."/>
            <person name="Kamat A."/>
            <person name="Kanga B."/>
            <person name="Kashin S."/>
            <person name="Khazanovich D."/>
            <person name="Kisner P."/>
            <person name="Lance K."/>
            <person name="Lara M."/>
            <person name="Lee W."/>
            <person name="Lennon N."/>
            <person name="Letendre F."/>
            <person name="LeVine R."/>
            <person name="Lipovsky A."/>
            <person name="Liu X."/>
            <person name="Liu J."/>
            <person name="Liu S."/>
            <person name="Lokyitsang T."/>
            <person name="Lokyitsang Y."/>
            <person name="Lubonja R."/>
            <person name="Lui A."/>
            <person name="MacDonald P."/>
            <person name="Magnisalis V."/>
            <person name="Maru K."/>
            <person name="Matthews C."/>
            <person name="McCusker W."/>
            <person name="McDonough S."/>
            <person name="Mehta T."/>
            <person name="Meldrim J."/>
            <person name="Meneus L."/>
            <person name="Mihai O."/>
            <person name="Mihalev A."/>
            <person name="Mihova T."/>
            <person name="Mittelman R."/>
            <person name="Mlenga V."/>
            <person name="Montmayeur A."/>
            <person name="Mulrain L."/>
            <person name="Navidi A."/>
            <person name="Naylor J."/>
            <person name="Negash T."/>
            <person name="Nguyen T."/>
            <person name="Nguyen N."/>
            <person name="Nicol R."/>
            <person name="Norbu C."/>
            <person name="Norbu N."/>
            <person name="Novod N."/>
            <person name="O'Neill B."/>
            <person name="Osman S."/>
            <person name="Markiewicz E."/>
            <person name="Oyono O.L."/>
            <person name="Patti C."/>
            <person name="Phunkhang P."/>
            <person name="Pierre F."/>
            <person name="Priest M."/>
            <person name="Raghuraman S."/>
            <person name="Rege F."/>
            <person name="Reyes R."/>
            <person name="Rise C."/>
            <person name="Rogov P."/>
            <person name="Ross K."/>
            <person name="Ryan E."/>
            <person name="Settipalli S."/>
            <person name="Shea T."/>
            <person name="Sherpa N."/>
            <person name="Shi L."/>
            <person name="Shih D."/>
            <person name="Sparrow T."/>
            <person name="Spaulding J."/>
            <person name="Stalker J."/>
            <person name="Stange-Thomann N."/>
            <person name="Stavropoulos S."/>
            <person name="Stone C."/>
            <person name="Strader C."/>
            <person name="Tesfaye S."/>
            <person name="Thomson T."/>
            <person name="Thoulutsang Y."/>
            <person name="Thoulutsang D."/>
            <person name="Topham K."/>
            <person name="Topping I."/>
            <person name="Tsamla T."/>
            <person name="Vassiliev H."/>
            <person name="Vo A."/>
            <person name="Wangchuk T."/>
            <person name="Wangdi T."/>
            <person name="Weiand M."/>
            <person name="Wilkinson J."/>
            <person name="Wilson A."/>
            <person name="Yadav S."/>
            <person name="Young G."/>
            <person name="Yu Q."/>
            <person name="Zembek L."/>
            <person name="Zhong D."/>
            <person name="Zimmer A."/>
            <person name="Zwirko Z."/>
            <person name="Jaffe D.B."/>
            <person name="Alvarez P."/>
            <person name="Brockman W."/>
            <person name="Butler J."/>
            <person name="Chin C."/>
            <person name="Gnerre S."/>
            <person name="Grabherr M."/>
            <person name="Kleber M."/>
            <person name="Mauceli E."/>
            <person name="MacCallum I."/>
        </authorList>
    </citation>
    <scope>NUCLEOTIDE SEQUENCE [LARGE SCALE GENOMIC DNA]</scope>
    <source>
        <strain evidence="20">Tucson 15010-1051.87</strain>
    </source>
</reference>
<dbReference type="InterPro" id="IPR002067">
    <property type="entry name" value="MCP"/>
</dbReference>
<evidence type="ECO:0000313" key="19">
    <source>
        <dbReference type="EMBL" id="EDW58256.2"/>
    </source>
</evidence>
<evidence type="ECO:0000256" key="8">
    <source>
        <dbReference type="ARBA" id="ARBA00023055"/>
    </source>
</evidence>
<dbReference type="InterPro" id="IPR018108">
    <property type="entry name" value="MCP_transmembrane"/>
</dbReference>
<accession>B4MFZ5</accession>
<dbReference type="Proteomes" id="UP000008792">
    <property type="component" value="Unassembled WGS sequence"/>
</dbReference>
<comment type="subcellular location">
    <subcellularLocation>
        <location evidence="1">Membrane</location>
        <topology evidence="1">Multi-pass membrane protein</topology>
    </subcellularLocation>
</comment>
<feature type="repeat" description="Solcar" evidence="16">
    <location>
        <begin position="210"/>
        <end position="299"/>
    </location>
</feature>
<protein>
    <recommendedName>
        <fullName evidence="11">Mitochondrial 2-oxoglutarate/malate carrier protein</fullName>
    </recommendedName>
</protein>
<evidence type="ECO:0000256" key="12">
    <source>
        <dbReference type="ARBA" id="ARBA00050120"/>
    </source>
</evidence>
<keyword evidence="4" id="KW-0050">Antiport</keyword>
<evidence type="ECO:0000256" key="1">
    <source>
        <dbReference type="ARBA" id="ARBA00004141"/>
    </source>
</evidence>
<dbReference type="FunCoup" id="B4MFZ5">
    <property type="interactions" value="103"/>
</dbReference>
<dbReference type="PRINTS" id="PR00784">
    <property type="entry name" value="MTUNCOUPLING"/>
</dbReference>
<evidence type="ECO:0000256" key="10">
    <source>
        <dbReference type="ARBA" id="ARBA00036491"/>
    </source>
</evidence>
<dbReference type="EMBL" id="CH940669">
    <property type="protein sequence ID" value="EDW58256.2"/>
    <property type="molecule type" value="Genomic_DNA"/>
</dbReference>
<feature type="transmembrane region" description="Helical" evidence="18">
    <location>
        <begin position="212"/>
        <end position="233"/>
    </location>
</feature>
<gene>
    <name evidence="19" type="primary">Dvir\GJ15480</name>
    <name evidence="19" type="ORF">Dvir_GJ15480</name>
</gene>
<keyword evidence="7 18" id="KW-1133">Transmembrane helix</keyword>
<comment type="catalytic activity">
    <reaction evidence="15">
        <text>succinate(in) + 2-oxoglutarate(out) = succinate(out) + 2-oxoglutarate(in)</text>
        <dbReference type="Rhea" id="RHEA:71595"/>
        <dbReference type="ChEBI" id="CHEBI:16810"/>
        <dbReference type="ChEBI" id="CHEBI:30031"/>
    </reaction>
</comment>
<dbReference type="eggNOG" id="KOG0759">
    <property type="taxonomic scope" value="Eukaryota"/>
</dbReference>
<dbReference type="GO" id="GO:0016020">
    <property type="term" value="C:membrane"/>
    <property type="evidence" value="ECO:0007669"/>
    <property type="project" value="UniProtKB-SubCell"/>
</dbReference>
<evidence type="ECO:0000256" key="7">
    <source>
        <dbReference type="ARBA" id="ARBA00022989"/>
    </source>
</evidence>